<evidence type="ECO:0000256" key="5">
    <source>
        <dbReference type="SAM" id="SignalP"/>
    </source>
</evidence>
<evidence type="ECO:0000256" key="1">
    <source>
        <dbReference type="ARBA" id="ARBA00010646"/>
    </source>
</evidence>
<feature type="signal peptide" evidence="5">
    <location>
        <begin position="1"/>
        <end position="22"/>
    </location>
</feature>
<evidence type="ECO:0000256" key="3">
    <source>
        <dbReference type="ARBA" id="ARBA00023295"/>
    </source>
</evidence>
<comment type="similarity">
    <text evidence="1">Belongs to the glycosyl hydrolase 25 family.</text>
</comment>
<sequence length="309" mass="36315">MKRLYFLLALVMIFAGATDINAQRRKYNKSHSKHRVERTRKGVKGKSKGRKGKKISTYKPTIHDFAYKLSDPRFLNDPTYDPFLQCEDTCDHVHGIDLSHYQGEVFWETVGENTKMAYVYLKATEGGDRIDAQYERNIEMAHRHGLKVGSYHYFRPKTPAITQLENFMMQCRPGEQDLIPMIDVETTGGLSNEEFCDSLKSFLDLVEEAYHQRPLIYTFRNFYNRHLIGQIDDYKLMIAMYTDEEPELADGRDITMWQYTSHGRITGVRGNVDKSRFMNNHGLRDIRFNHVRRLEKQVSFFDVRKRMGK</sequence>
<evidence type="ECO:0000256" key="2">
    <source>
        <dbReference type="ARBA" id="ARBA00022801"/>
    </source>
</evidence>
<feature type="region of interest" description="Disordered" evidence="4">
    <location>
        <begin position="25"/>
        <end position="54"/>
    </location>
</feature>
<dbReference type="EMBL" id="FRBD01000015">
    <property type="protein sequence ID" value="SHK89299.1"/>
    <property type="molecule type" value="Genomic_DNA"/>
</dbReference>
<proteinExistence type="inferred from homology"/>
<dbReference type="InterPro" id="IPR018077">
    <property type="entry name" value="Glyco_hydro_fam25_subgr"/>
</dbReference>
<dbReference type="PANTHER" id="PTHR34135">
    <property type="entry name" value="LYSOZYME"/>
    <property type="match status" value="1"/>
</dbReference>
<evidence type="ECO:0000313" key="6">
    <source>
        <dbReference type="EMBL" id="SHK89299.1"/>
    </source>
</evidence>
<dbReference type="GO" id="GO:0016998">
    <property type="term" value="P:cell wall macromolecule catabolic process"/>
    <property type="evidence" value="ECO:0007669"/>
    <property type="project" value="InterPro"/>
</dbReference>
<dbReference type="InterPro" id="IPR002053">
    <property type="entry name" value="Glyco_hydro_25"/>
</dbReference>
<keyword evidence="3" id="KW-0326">Glycosidase</keyword>
<organism evidence="6 7">
    <name type="scientific">Xylanibacter ruminicola</name>
    <name type="common">Prevotella ruminicola</name>
    <dbReference type="NCBI Taxonomy" id="839"/>
    <lineage>
        <taxon>Bacteria</taxon>
        <taxon>Pseudomonadati</taxon>
        <taxon>Bacteroidota</taxon>
        <taxon>Bacteroidia</taxon>
        <taxon>Bacteroidales</taxon>
        <taxon>Prevotellaceae</taxon>
        <taxon>Xylanibacter</taxon>
    </lineage>
</organism>
<dbReference type="GO" id="GO:0003796">
    <property type="term" value="F:lysozyme activity"/>
    <property type="evidence" value="ECO:0007669"/>
    <property type="project" value="InterPro"/>
</dbReference>
<evidence type="ECO:0000256" key="4">
    <source>
        <dbReference type="SAM" id="MobiDB-lite"/>
    </source>
</evidence>
<dbReference type="Proteomes" id="UP000184130">
    <property type="component" value="Unassembled WGS sequence"/>
</dbReference>
<protein>
    <submittedName>
        <fullName evidence="6">Lyzozyme M1 (1,4-beta-N-acetylmuramidase), GH25 family</fullName>
    </submittedName>
</protein>
<dbReference type="InterPro" id="IPR017853">
    <property type="entry name" value="GH"/>
</dbReference>
<dbReference type="PANTHER" id="PTHR34135:SF2">
    <property type="entry name" value="LYSOZYME"/>
    <property type="match status" value="1"/>
</dbReference>
<accession>A0A1M6W6N9</accession>
<dbReference type="SUPFAM" id="SSF51445">
    <property type="entry name" value="(Trans)glycosidases"/>
    <property type="match status" value="1"/>
</dbReference>
<dbReference type="PROSITE" id="PS51904">
    <property type="entry name" value="GLYCOSYL_HYDROL_F25_2"/>
    <property type="match status" value="1"/>
</dbReference>
<dbReference type="Gene3D" id="3.20.20.80">
    <property type="entry name" value="Glycosidases"/>
    <property type="match status" value="1"/>
</dbReference>
<keyword evidence="2" id="KW-0378">Hydrolase</keyword>
<feature type="chain" id="PRO_5012387198" evidence="5">
    <location>
        <begin position="23"/>
        <end position="309"/>
    </location>
</feature>
<evidence type="ECO:0000313" key="7">
    <source>
        <dbReference type="Proteomes" id="UP000184130"/>
    </source>
</evidence>
<keyword evidence="5" id="KW-0732">Signal</keyword>
<dbReference type="AlphaFoldDB" id="A0A1M6W6N9"/>
<gene>
    <name evidence="6" type="ORF">SAMN05216463_11581</name>
</gene>
<reference evidence="6 7" key="1">
    <citation type="submission" date="2016-11" db="EMBL/GenBank/DDBJ databases">
        <authorList>
            <person name="Jaros S."/>
            <person name="Januszkiewicz K."/>
            <person name="Wedrychowicz H."/>
        </authorList>
    </citation>
    <scope>NUCLEOTIDE SEQUENCE [LARGE SCALE GENOMIC DNA]</scope>
    <source>
        <strain evidence="6 7">KHT3</strain>
    </source>
</reference>
<dbReference type="Pfam" id="PF01183">
    <property type="entry name" value="Glyco_hydro_25"/>
    <property type="match status" value="1"/>
</dbReference>
<dbReference type="GO" id="GO:0016052">
    <property type="term" value="P:carbohydrate catabolic process"/>
    <property type="evidence" value="ECO:0007669"/>
    <property type="project" value="TreeGrafter"/>
</dbReference>
<dbReference type="GO" id="GO:0009253">
    <property type="term" value="P:peptidoglycan catabolic process"/>
    <property type="evidence" value="ECO:0007669"/>
    <property type="project" value="InterPro"/>
</dbReference>
<dbReference type="SMART" id="SM00641">
    <property type="entry name" value="Glyco_25"/>
    <property type="match status" value="1"/>
</dbReference>
<name>A0A1M6W6N9_XYLRU</name>